<accession>A0A518G8G5</accession>
<proteinExistence type="predicted"/>
<organism evidence="2 3">
    <name type="scientific">Aureliella helgolandensis</name>
    <dbReference type="NCBI Taxonomy" id="2527968"/>
    <lineage>
        <taxon>Bacteria</taxon>
        <taxon>Pseudomonadati</taxon>
        <taxon>Planctomycetota</taxon>
        <taxon>Planctomycetia</taxon>
        <taxon>Pirellulales</taxon>
        <taxon>Pirellulaceae</taxon>
        <taxon>Aureliella</taxon>
    </lineage>
</organism>
<dbReference type="EMBL" id="CP036298">
    <property type="protein sequence ID" value="QDV24873.1"/>
    <property type="molecule type" value="Genomic_DNA"/>
</dbReference>
<evidence type="ECO:0000313" key="3">
    <source>
        <dbReference type="Proteomes" id="UP000318017"/>
    </source>
</evidence>
<dbReference type="InterPro" id="IPR055557">
    <property type="entry name" value="DUF7133"/>
</dbReference>
<dbReference type="AlphaFoldDB" id="A0A518G8G5"/>
<feature type="domain" description="DUF7133" evidence="1">
    <location>
        <begin position="125"/>
        <end position="280"/>
    </location>
</feature>
<dbReference type="Pfam" id="PF23500">
    <property type="entry name" value="DUF7133"/>
    <property type="match status" value="1"/>
</dbReference>
<protein>
    <recommendedName>
        <fullName evidence="1">DUF7133 domain-containing protein</fullName>
    </recommendedName>
</protein>
<dbReference type="InterPro" id="IPR011042">
    <property type="entry name" value="6-blade_b-propeller_TolB-like"/>
</dbReference>
<keyword evidence="3" id="KW-1185">Reference proteome</keyword>
<dbReference type="Proteomes" id="UP000318017">
    <property type="component" value="Chromosome"/>
</dbReference>
<gene>
    <name evidence="2" type="ORF">Q31a_31950</name>
</gene>
<dbReference type="KEGG" id="ahel:Q31a_31950"/>
<reference evidence="2 3" key="1">
    <citation type="submission" date="2019-02" db="EMBL/GenBank/DDBJ databases">
        <title>Deep-cultivation of Planctomycetes and their phenomic and genomic characterization uncovers novel biology.</title>
        <authorList>
            <person name="Wiegand S."/>
            <person name="Jogler M."/>
            <person name="Boedeker C."/>
            <person name="Pinto D."/>
            <person name="Vollmers J."/>
            <person name="Rivas-Marin E."/>
            <person name="Kohn T."/>
            <person name="Peeters S.H."/>
            <person name="Heuer A."/>
            <person name="Rast P."/>
            <person name="Oberbeckmann S."/>
            <person name="Bunk B."/>
            <person name="Jeske O."/>
            <person name="Meyerdierks A."/>
            <person name="Storesund J.E."/>
            <person name="Kallscheuer N."/>
            <person name="Luecker S."/>
            <person name="Lage O.M."/>
            <person name="Pohl T."/>
            <person name="Merkel B.J."/>
            <person name="Hornburger P."/>
            <person name="Mueller R.-W."/>
            <person name="Bruemmer F."/>
            <person name="Labrenz M."/>
            <person name="Spormann A.M."/>
            <person name="Op den Camp H."/>
            <person name="Overmann J."/>
            <person name="Amann R."/>
            <person name="Jetten M.S.M."/>
            <person name="Mascher T."/>
            <person name="Medema M.H."/>
            <person name="Devos D.P."/>
            <person name="Kaster A.-K."/>
            <person name="Ovreas L."/>
            <person name="Rohde M."/>
            <person name="Galperin M.Y."/>
            <person name="Jogler C."/>
        </authorList>
    </citation>
    <scope>NUCLEOTIDE SEQUENCE [LARGE SCALE GENOMIC DNA]</scope>
    <source>
        <strain evidence="2 3">Q31a</strain>
    </source>
</reference>
<dbReference type="Gene3D" id="2.120.10.30">
    <property type="entry name" value="TolB, C-terminal domain"/>
    <property type="match status" value="1"/>
</dbReference>
<evidence type="ECO:0000313" key="2">
    <source>
        <dbReference type="EMBL" id="QDV24873.1"/>
    </source>
</evidence>
<dbReference type="PANTHER" id="PTHR33546:SF1">
    <property type="entry name" value="LARGE, MULTIFUNCTIONAL SECRETED PROTEIN"/>
    <property type="match status" value="1"/>
</dbReference>
<dbReference type="RefSeq" id="WP_231691207.1">
    <property type="nucleotide sequence ID" value="NZ_CP036298.1"/>
</dbReference>
<name>A0A518G8G5_9BACT</name>
<dbReference type="PANTHER" id="PTHR33546">
    <property type="entry name" value="LARGE, MULTIFUNCTIONAL SECRETED PROTEIN-RELATED"/>
    <property type="match status" value="1"/>
</dbReference>
<evidence type="ECO:0000259" key="1">
    <source>
        <dbReference type="Pfam" id="PF23500"/>
    </source>
</evidence>
<sequence>MVELLWIARNLTGEMLGSPQRGNFPGKRPGGFPLRCALVLIVCVVARPCWSAEEGDYYRLVTVVAAGAGAESRSATWTPPPEGLVLEVSGIAEYDEDRIAVAIRKGEVWILGGVYDEPPENLTYQRFASALHEPLGLLQHQDSLFTVQRSELTQLRDTNSDDQADEYLTVAKGWGVTGQYHEYAYGPEIDGQGNLWLTLNIGLGVKGDELKRIVPNAPLGYRQGLWRGWGMRVEPNGTLVPVAAGMRSPSGLGANLAGDMFYTDQQGNWVATNSLHHLREGAFYHHAEALASMNEPGSTVAGIETVPNGLPLPQAIEQFKQLKPPAVWFPYKKMGQSTTDIVVDASAGEFGPFHGQLFVGEFTQAAMSRVFLERVDGEYQGACFPFRSGFASAVFRMMQGRDGSLFVGLTNRGWSSLGTASYGLQRLVWTGETPFEILEMRAQSDGFELEFTKPVDRESVEAAGAFAMQQYTYLYHSTYGSDEIQTREVPIRLVHVSEDGLTVRITVDGMRELFVHELLAAGVRDLEGNSLLHSRAYYTLNRIPRAPIHSAKGRR</sequence>